<organism evidence="2 3">
    <name type="scientific">Parahaliea maris</name>
    <dbReference type="NCBI Taxonomy" id="2716870"/>
    <lineage>
        <taxon>Bacteria</taxon>
        <taxon>Pseudomonadati</taxon>
        <taxon>Pseudomonadota</taxon>
        <taxon>Gammaproteobacteria</taxon>
        <taxon>Cellvibrionales</taxon>
        <taxon>Halieaceae</taxon>
        <taxon>Parahaliea</taxon>
    </lineage>
</organism>
<dbReference type="RefSeq" id="WP_148066245.1">
    <property type="nucleotide sequence ID" value="NZ_VRZA01000001.1"/>
</dbReference>
<feature type="transmembrane region" description="Helical" evidence="1">
    <location>
        <begin position="195"/>
        <end position="215"/>
    </location>
</feature>
<proteinExistence type="predicted"/>
<reference evidence="2 3" key="1">
    <citation type="submission" date="2019-08" db="EMBL/GenBank/DDBJ databases">
        <title>Parahaliea maris sp. nov., isolated from the surface seawater.</title>
        <authorList>
            <person name="Liu Y."/>
        </authorList>
    </citation>
    <scope>NUCLEOTIDE SEQUENCE [LARGE SCALE GENOMIC DNA]</scope>
    <source>
        <strain evidence="2 3">HSLHS9</strain>
    </source>
</reference>
<evidence type="ECO:0000256" key="1">
    <source>
        <dbReference type="SAM" id="Phobius"/>
    </source>
</evidence>
<keyword evidence="1" id="KW-1133">Transmembrane helix</keyword>
<dbReference type="AlphaFoldDB" id="A0A5C9A518"/>
<comment type="caution">
    <text evidence="2">The sequence shown here is derived from an EMBL/GenBank/DDBJ whole genome shotgun (WGS) entry which is preliminary data.</text>
</comment>
<keyword evidence="1" id="KW-0812">Transmembrane</keyword>
<name>A0A5C9A518_9GAMM</name>
<sequence length="346" mass="38960">MYKALSSLLAFTCLSWLGYVFFKKSLALTNITIFQLLGWAWGHHPSGKLLCFVFALMFLTTFTMMVSTTQKCLDTLLGTPKTFVYVGDELMNRYQRYFAVDDPEREIKSLPPADGHTLRFSYPTALDTLFTRRVFLVNGEDSRLYTAADSAGVVTGVFYSLFFYFAGAMCVVILHTVARDYMAGQERTVTPFDSFVEFIVVLAFLLVMNAVLLVTQGTAYKLKLSKPVEQSSTPELRLAYQPGDRVQVRLLEEVKQPNTGSDSGLVGNRAAYYLVQLDTPQGIPVTAAFQFGYWRKQQDAVEDFSRALALNPELECEVMDDLTLRPTRLKRGAVNWFREYGPAAGE</sequence>
<keyword evidence="1" id="KW-0472">Membrane</keyword>
<protein>
    <submittedName>
        <fullName evidence="2">Uncharacterized protein</fullName>
    </submittedName>
</protein>
<accession>A0A5C9A518</accession>
<evidence type="ECO:0000313" key="3">
    <source>
        <dbReference type="Proteomes" id="UP000321039"/>
    </source>
</evidence>
<keyword evidence="3" id="KW-1185">Reference proteome</keyword>
<dbReference type="Proteomes" id="UP000321039">
    <property type="component" value="Unassembled WGS sequence"/>
</dbReference>
<gene>
    <name evidence="2" type="ORF">FV139_00225</name>
</gene>
<feature type="transmembrane region" description="Helical" evidence="1">
    <location>
        <begin position="46"/>
        <end position="66"/>
    </location>
</feature>
<evidence type="ECO:0000313" key="2">
    <source>
        <dbReference type="EMBL" id="TXS95975.1"/>
    </source>
</evidence>
<dbReference type="EMBL" id="VRZA01000001">
    <property type="protein sequence ID" value="TXS95975.1"/>
    <property type="molecule type" value="Genomic_DNA"/>
</dbReference>
<feature type="transmembrane region" description="Helical" evidence="1">
    <location>
        <begin position="153"/>
        <end position="175"/>
    </location>
</feature>